<sequence>MNTRNLVNFLLVTALIGGVAGLLISFFVQAEVYAANLSPFNFMEVIGVVLFNFILGVTFAVVSMTGFFAYLFIHRFGLSLFRGFWSTVQVGLIIFVLFDLVYFPYQAANGEVSLIWYILIALALLAYSWMVAKKKAKETNKHAFIPALFFMIVITTVEWVPALQVEGTEYMWLMIAPLLACNTYQLLKLHRITNKGKKENISAKQNSTSVKMKKVSKA</sequence>
<gene>
    <name evidence="2" type="ORF">D8M04_19780</name>
</gene>
<keyword evidence="1" id="KW-1133">Transmembrane helix</keyword>
<feature type="transmembrane region" description="Helical" evidence="1">
    <location>
        <begin position="114"/>
        <end position="132"/>
    </location>
</feature>
<proteinExistence type="predicted"/>
<dbReference type="SMART" id="SM01251">
    <property type="entry name" value="KbaA"/>
    <property type="match status" value="1"/>
</dbReference>
<keyword evidence="3" id="KW-1185">Reference proteome</keyword>
<dbReference type="Pfam" id="PF14089">
    <property type="entry name" value="KbaA"/>
    <property type="match status" value="1"/>
</dbReference>
<dbReference type="EMBL" id="RCHR01000015">
    <property type="protein sequence ID" value="RLL39953.1"/>
    <property type="molecule type" value="Genomic_DNA"/>
</dbReference>
<keyword evidence="1" id="KW-0812">Transmembrane</keyword>
<organism evidence="2 3">
    <name type="scientific">Oceanobacillus piezotolerans</name>
    <dbReference type="NCBI Taxonomy" id="2448030"/>
    <lineage>
        <taxon>Bacteria</taxon>
        <taxon>Bacillati</taxon>
        <taxon>Bacillota</taxon>
        <taxon>Bacilli</taxon>
        <taxon>Bacillales</taxon>
        <taxon>Bacillaceae</taxon>
        <taxon>Oceanobacillus</taxon>
    </lineage>
</organism>
<feature type="transmembrane region" description="Helical" evidence="1">
    <location>
        <begin position="48"/>
        <end position="72"/>
    </location>
</feature>
<dbReference type="AlphaFoldDB" id="A0A498D2X8"/>
<dbReference type="OrthoDB" id="2374256at2"/>
<keyword evidence="1" id="KW-0472">Membrane</keyword>
<reference evidence="2 3" key="1">
    <citation type="submission" date="2018-10" db="EMBL/GenBank/DDBJ databases">
        <title>Oceanobacillus sp. YLB-02 draft genome.</title>
        <authorList>
            <person name="Yu L."/>
        </authorList>
    </citation>
    <scope>NUCLEOTIDE SEQUENCE [LARGE SCALE GENOMIC DNA]</scope>
    <source>
        <strain evidence="2 3">YLB-02</strain>
    </source>
</reference>
<name>A0A498D2X8_9BACI</name>
<feature type="transmembrane region" description="Helical" evidence="1">
    <location>
        <begin position="7"/>
        <end position="28"/>
    </location>
</feature>
<dbReference type="RefSeq" id="WP_121525124.1">
    <property type="nucleotide sequence ID" value="NZ_RCHR01000015.1"/>
</dbReference>
<comment type="caution">
    <text evidence="2">The sequence shown here is derived from an EMBL/GenBank/DDBJ whole genome shotgun (WGS) entry which is preliminary data.</text>
</comment>
<dbReference type="PIRSF" id="PIRSF029886">
    <property type="entry name" value="KBAA"/>
    <property type="match status" value="1"/>
</dbReference>
<evidence type="ECO:0000313" key="3">
    <source>
        <dbReference type="Proteomes" id="UP000270219"/>
    </source>
</evidence>
<feature type="transmembrane region" description="Helical" evidence="1">
    <location>
        <begin position="84"/>
        <end position="102"/>
    </location>
</feature>
<feature type="transmembrane region" description="Helical" evidence="1">
    <location>
        <begin position="144"/>
        <end position="164"/>
    </location>
</feature>
<evidence type="ECO:0000313" key="2">
    <source>
        <dbReference type="EMBL" id="RLL39953.1"/>
    </source>
</evidence>
<evidence type="ECO:0000256" key="1">
    <source>
        <dbReference type="SAM" id="Phobius"/>
    </source>
</evidence>
<feature type="transmembrane region" description="Helical" evidence="1">
    <location>
        <begin position="170"/>
        <end position="187"/>
    </location>
</feature>
<accession>A0A498D2X8</accession>
<dbReference type="InterPro" id="IPR024164">
    <property type="entry name" value="KinB-signalling_activ"/>
</dbReference>
<dbReference type="GO" id="GO:0045881">
    <property type="term" value="P:positive regulation of sporulation resulting in formation of a cellular spore"/>
    <property type="evidence" value="ECO:0007669"/>
    <property type="project" value="InterPro"/>
</dbReference>
<protein>
    <submittedName>
        <fullName evidence="2">KinB-signaling pathway activation protein</fullName>
    </submittedName>
</protein>
<dbReference type="Proteomes" id="UP000270219">
    <property type="component" value="Unassembled WGS sequence"/>
</dbReference>